<dbReference type="SMART" id="SM00353">
    <property type="entry name" value="HLH"/>
    <property type="match status" value="1"/>
</dbReference>
<protein>
    <recommendedName>
        <fullName evidence="7">BHLH domain-containing protein</fullName>
    </recommendedName>
</protein>
<evidence type="ECO:0000256" key="5">
    <source>
        <dbReference type="ARBA" id="ARBA00023242"/>
    </source>
</evidence>
<dbReference type="GO" id="GO:0000981">
    <property type="term" value="F:DNA-binding transcription factor activity, RNA polymerase II-specific"/>
    <property type="evidence" value="ECO:0007669"/>
    <property type="project" value="TreeGrafter"/>
</dbReference>
<proteinExistence type="predicted"/>
<keyword evidence="2" id="KW-0805">Transcription regulation</keyword>
<reference evidence="8 9" key="1">
    <citation type="submission" date="2020-10" db="EMBL/GenBank/DDBJ databases">
        <title>The Coptis chinensis genome and diversification of protoberbering-type alkaloids.</title>
        <authorList>
            <person name="Wang B."/>
            <person name="Shu S."/>
            <person name="Song C."/>
            <person name="Liu Y."/>
        </authorList>
    </citation>
    <scope>NUCLEOTIDE SEQUENCE [LARGE SCALE GENOMIC DNA]</scope>
    <source>
        <strain evidence="8">HL-2020</strain>
        <tissue evidence="8">Leaf</tissue>
    </source>
</reference>
<keyword evidence="9" id="KW-1185">Reference proteome</keyword>
<evidence type="ECO:0000256" key="4">
    <source>
        <dbReference type="ARBA" id="ARBA00023163"/>
    </source>
</evidence>
<dbReference type="PANTHER" id="PTHR16223:SF300">
    <property type="entry name" value="TRANSCRIPTION FACTOR BHLH133"/>
    <property type="match status" value="1"/>
</dbReference>
<dbReference type="InterPro" id="IPR036638">
    <property type="entry name" value="HLH_DNA-bd_sf"/>
</dbReference>
<evidence type="ECO:0000256" key="1">
    <source>
        <dbReference type="ARBA" id="ARBA00004123"/>
    </source>
</evidence>
<dbReference type="PROSITE" id="PS50888">
    <property type="entry name" value="BHLH"/>
    <property type="match status" value="1"/>
</dbReference>
<evidence type="ECO:0000256" key="2">
    <source>
        <dbReference type="ARBA" id="ARBA00023015"/>
    </source>
</evidence>
<dbReference type="InterPro" id="IPR045843">
    <property type="entry name" value="IND-like"/>
</dbReference>
<feature type="compositionally biased region" description="Basic and acidic residues" evidence="6">
    <location>
        <begin position="178"/>
        <end position="188"/>
    </location>
</feature>
<dbReference type="EMBL" id="JADFTS010000006">
    <property type="protein sequence ID" value="KAF9600701.1"/>
    <property type="molecule type" value="Genomic_DNA"/>
</dbReference>
<comment type="caution">
    <text evidence="8">The sequence shown here is derived from an EMBL/GenBank/DDBJ whole genome shotgun (WGS) entry which is preliminary data.</text>
</comment>
<keyword evidence="5" id="KW-0539">Nucleus</keyword>
<dbReference type="CDD" id="cd11454">
    <property type="entry name" value="bHLH_AtIND_like"/>
    <property type="match status" value="1"/>
</dbReference>
<keyword evidence="4" id="KW-0804">Transcription</keyword>
<sequence>METVGAMSEGERISSFGAIFSHEEASFMAQFVSNYPFPSEQDGGMSLDASTTFWPSHECTMNAVLGFDENLRYYQDNPNSNSYYFPRGSYSSSDSSIYLPDMGQENYHTSDPGPMLITDNSFMPVDHCIFEEQKPSLMTKLFPDNVVEEVALMNEELSSNSLEDSEGLSLNAVVSPDTKLHSKGKSETTESATATEDKSITISSENPKKRSRVSRYSSSCCNSEDDTNVSQEQNRVETSNSKESEALDSNGKTRASRGSATDPQSIYARKRRERINERLRILQNLVPNGTKVDISTMLEEAVQYVKFLQVQIKLLSSDDLWMYAPLAYNGMDIGLDLKISLPQ</sequence>
<dbReference type="Gene3D" id="4.10.280.10">
    <property type="entry name" value="Helix-loop-helix DNA-binding domain"/>
    <property type="match status" value="1"/>
</dbReference>
<accession>A0A835LV77</accession>
<evidence type="ECO:0000256" key="3">
    <source>
        <dbReference type="ARBA" id="ARBA00023125"/>
    </source>
</evidence>
<gene>
    <name evidence="8" type="ORF">IFM89_011372</name>
</gene>
<dbReference type="GO" id="GO:0046983">
    <property type="term" value="F:protein dimerization activity"/>
    <property type="evidence" value="ECO:0007669"/>
    <property type="project" value="InterPro"/>
</dbReference>
<organism evidence="8 9">
    <name type="scientific">Coptis chinensis</name>
    <dbReference type="NCBI Taxonomy" id="261450"/>
    <lineage>
        <taxon>Eukaryota</taxon>
        <taxon>Viridiplantae</taxon>
        <taxon>Streptophyta</taxon>
        <taxon>Embryophyta</taxon>
        <taxon>Tracheophyta</taxon>
        <taxon>Spermatophyta</taxon>
        <taxon>Magnoliopsida</taxon>
        <taxon>Ranunculales</taxon>
        <taxon>Ranunculaceae</taxon>
        <taxon>Coptidoideae</taxon>
        <taxon>Coptis</taxon>
    </lineage>
</organism>
<evidence type="ECO:0000259" key="7">
    <source>
        <dbReference type="PROSITE" id="PS50888"/>
    </source>
</evidence>
<evidence type="ECO:0000313" key="9">
    <source>
        <dbReference type="Proteomes" id="UP000631114"/>
    </source>
</evidence>
<evidence type="ECO:0000256" key="6">
    <source>
        <dbReference type="SAM" id="MobiDB-lite"/>
    </source>
</evidence>
<feature type="region of interest" description="Disordered" evidence="6">
    <location>
        <begin position="174"/>
        <end position="269"/>
    </location>
</feature>
<dbReference type="Proteomes" id="UP000631114">
    <property type="component" value="Unassembled WGS sequence"/>
</dbReference>
<dbReference type="OrthoDB" id="651283at2759"/>
<keyword evidence="3" id="KW-0238">DNA-binding</keyword>
<feature type="compositionally biased region" description="Polar residues" evidence="6">
    <location>
        <begin position="250"/>
        <end position="264"/>
    </location>
</feature>
<dbReference type="SUPFAM" id="SSF47459">
    <property type="entry name" value="HLH, helix-loop-helix DNA-binding domain"/>
    <property type="match status" value="1"/>
</dbReference>
<dbReference type="InterPro" id="IPR011598">
    <property type="entry name" value="bHLH_dom"/>
</dbReference>
<name>A0A835LV77_9MAGN</name>
<evidence type="ECO:0000313" key="8">
    <source>
        <dbReference type="EMBL" id="KAF9600701.1"/>
    </source>
</evidence>
<dbReference type="GO" id="GO:0000978">
    <property type="term" value="F:RNA polymerase II cis-regulatory region sequence-specific DNA binding"/>
    <property type="evidence" value="ECO:0007669"/>
    <property type="project" value="TreeGrafter"/>
</dbReference>
<feature type="compositionally biased region" description="Polar residues" evidence="6">
    <location>
        <begin position="228"/>
        <end position="239"/>
    </location>
</feature>
<dbReference type="PANTHER" id="PTHR16223">
    <property type="entry name" value="TRANSCRIPTION FACTOR BHLH83-RELATED"/>
    <property type="match status" value="1"/>
</dbReference>
<dbReference type="Pfam" id="PF00010">
    <property type="entry name" value="HLH"/>
    <property type="match status" value="1"/>
</dbReference>
<dbReference type="AlphaFoldDB" id="A0A835LV77"/>
<dbReference type="FunFam" id="4.10.280.10:FF:000022">
    <property type="entry name" value="Basic helix-loop-helix transcription factor"/>
    <property type="match status" value="1"/>
</dbReference>
<dbReference type="GO" id="GO:0005634">
    <property type="term" value="C:nucleus"/>
    <property type="evidence" value="ECO:0007669"/>
    <property type="project" value="UniProtKB-SubCell"/>
</dbReference>
<comment type="subcellular location">
    <subcellularLocation>
        <location evidence="1">Nucleus</location>
    </subcellularLocation>
</comment>
<feature type="domain" description="BHLH" evidence="7">
    <location>
        <begin position="259"/>
        <end position="308"/>
    </location>
</feature>